<keyword evidence="1" id="KW-0472">Membrane</keyword>
<feature type="domain" description="DUF218" evidence="2">
    <location>
        <begin position="92"/>
        <end position="253"/>
    </location>
</feature>
<dbReference type="PANTHER" id="PTHR30336">
    <property type="entry name" value="INNER MEMBRANE PROTEIN, PROBABLE PERMEASE"/>
    <property type="match status" value="1"/>
</dbReference>
<dbReference type="Proteomes" id="UP000501926">
    <property type="component" value="Chromosome"/>
</dbReference>
<name>A0A6G7GXM6_KUEST</name>
<evidence type="ECO:0000259" key="2">
    <source>
        <dbReference type="Pfam" id="PF02698"/>
    </source>
</evidence>
<dbReference type="Gene3D" id="3.40.50.620">
    <property type="entry name" value="HUPs"/>
    <property type="match status" value="1"/>
</dbReference>
<dbReference type="AlphaFoldDB" id="A0A6G7GXM6"/>
<organism evidence="3 4">
    <name type="scientific">Kuenenia stuttgartiensis</name>
    <dbReference type="NCBI Taxonomy" id="174633"/>
    <lineage>
        <taxon>Bacteria</taxon>
        <taxon>Pseudomonadati</taxon>
        <taxon>Planctomycetota</taxon>
        <taxon>Candidatus Brocadiia</taxon>
        <taxon>Candidatus Brocadiales</taxon>
        <taxon>Candidatus Brocadiaceae</taxon>
        <taxon>Candidatus Kuenenia</taxon>
    </lineage>
</organism>
<dbReference type="RefSeq" id="WP_164995574.1">
    <property type="nucleotide sequence ID" value="NZ_CP049055.1"/>
</dbReference>
<dbReference type="Pfam" id="PF02698">
    <property type="entry name" value="DUF218"/>
    <property type="match status" value="1"/>
</dbReference>
<evidence type="ECO:0000313" key="4">
    <source>
        <dbReference type="Proteomes" id="UP000501926"/>
    </source>
</evidence>
<protein>
    <submittedName>
        <fullName evidence="3">Putative envelope biogenesis factor ElyC</fullName>
    </submittedName>
</protein>
<dbReference type="InterPro" id="IPR003848">
    <property type="entry name" value="DUF218"/>
</dbReference>
<feature type="transmembrane region" description="Helical" evidence="1">
    <location>
        <begin position="40"/>
        <end position="57"/>
    </location>
</feature>
<dbReference type="EMBL" id="CP049055">
    <property type="protein sequence ID" value="QII14019.1"/>
    <property type="molecule type" value="Genomic_DNA"/>
</dbReference>
<keyword evidence="1" id="KW-1133">Transmembrane helix</keyword>
<sequence>MLTLKKLIAQLLFPVPLCLEILIVGAVLMFFSRKQKRGKYVVLSGILLFAFFCYSSPASKVFIRRLEYKYPPLLSMQSSGDTAGAIIPEVKWIVVLAGGHTSDPDTPITSRVSEETLVRLAEGIRLHRLVPESRIVLSGGRVFDPVSGAEAMAELAMALGVEEKSLILQAESRDTHDEAKFVKPIVGNDHFILVTSANHMVCAMGMFRKSGMSPIPAPAGHTVLKSQTTAPGDFFPSSHGFDKAEQVFYEYLGILWALLRGQI</sequence>
<feature type="transmembrane region" description="Helical" evidence="1">
    <location>
        <begin position="12"/>
        <end position="31"/>
    </location>
</feature>
<dbReference type="GO" id="GO:0043164">
    <property type="term" value="P:Gram-negative-bacterium-type cell wall biogenesis"/>
    <property type="evidence" value="ECO:0007669"/>
    <property type="project" value="TreeGrafter"/>
</dbReference>
<keyword evidence="1" id="KW-0812">Transmembrane</keyword>
<reference evidence="3 4" key="1">
    <citation type="submission" date="2020-02" db="EMBL/GenBank/DDBJ databases">
        <title>Newly sequenced genome of strain CSTR1 showed variability in Candidatus Kuenenia stuttgartiensis genomes.</title>
        <authorList>
            <person name="Ding C."/>
            <person name="Adrian L."/>
        </authorList>
    </citation>
    <scope>NUCLEOTIDE SEQUENCE [LARGE SCALE GENOMIC DNA]</scope>
    <source>
        <strain evidence="3 4">CSTR1</strain>
    </source>
</reference>
<dbReference type="GO" id="GO:0000270">
    <property type="term" value="P:peptidoglycan metabolic process"/>
    <property type="evidence" value="ECO:0007669"/>
    <property type="project" value="TreeGrafter"/>
</dbReference>
<dbReference type="CDD" id="cd06259">
    <property type="entry name" value="YdcF-like"/>
    <property type="match status" value="1"/>
</dbReference>
<dbReference type="InterPro" id="IPR051599">
    <property type="entry name" value="Cell_Envelope_Assoc"/>
</dbReference>
<accession>A0A6G7GXM6</accession>
<evidence type="ECO:0000313" key="3">
    <source>
        <dbReference type="EMBL" id="QII14019.1"/>
    </source>
</evidence>
<evidence type="ECO:0000256" key="1">
    <source>
        <dbReference type="SAM" id="Phobius"/>
    </source>
</evidence>
<proteinExistence type="predicted"/>
<dbReference type="InterPro" id="IPR014729">
    <property type="entry name" value="Rossmann-like_a/b/a_fold"/>
</dbReference>
<dbReference type="GO" id="GO:0005886">
    <property type="term" value="C:plasma membrane"/>
    <property type="evidence" value="ECO:0007669"/>
    <property type="project" value="TreeGrafter"/>
</dbReference>
<dbReference type="PANTHER" id="PTHR30336:SF4">
    <property type="entry name" value="ENVELOPE BIOGENESIS FACTOR ELYC"/>
    <property type="match status" value="1"/>
</dbReference>
<gene>
    <name evidence="3" type="ORF">KsCSTR_46410</name>
</gene>